<proteinExistence type="evidence at transcript level"/>
<feature type="region of interest" description="Disordered" evidence="1">
    <location>
        <begin position="59"/>
        <end position="92"/>
    </location>
</feature>
<sequence>MPLVKVDVNTLASTTCGGVLALLLARTTIMLVIAHIHALVVAAKWSCNSCCSMRCKSRCPSGNGRPDNWKHQDKGKDRLAFERGTDSPPLKEGVCSSHEPLVVVSLKVGMVLLIPLWLW</sequence>
<reference evidence="2" key="1">
    <citation type="submission" date="2012-05" db="EMBL/GenBank/DDBJ databases">
        <authorList>
            <person name="Krishnakumar V."/>
            <person name="Cheung F."/>
            <person name="Xiao Y."/>
            <person name="Chan A."/>
            <person name="Moskal W.A."/>
            <person name="Town C.D."/>
        </authorList>
    </citation>
    <scope>NUCLEOTIDE SEQUENCE</scope>
</reference>
<evidence type="ECO:0000313" key="2">
    <source>
        <dbReference type="EMBL" id="AFK41786.1"/>
    </source>
</evidence>
<protein>
    <submittedName>
        <fullName evidence="2">Uncharacterized protein</fullName>
    </submittedName>
</protein>
<dbReference type="AlphaFoldDB" id="I3SNE4"/>
<feature type="compositionally biased region" description="Basic and acidic residues" evidence="1">
    <location>
        <begin position="67"/>
        <end position="85"/>
    </location>
</feature>
<accession>I3SNE4</accession>
<dbReference type="EMBL" id="BT141992">
    <property type="protein sequence ID" value="AFK41786.1"/>
    <property type="molecule type" value="mRNA"/>
</dbReference>
<organism evidence="2">
    <name type="scientific">Lotus japonicus</name>
    <name type="common">Lotus corniculatus var. japonicus</name>
    <dbReference type="NCBI Taxonomy" id="34305"/>
    <lineage>
        <taxon>Eukaryota</taxon>
        <taxon>Viridiplantae</taxon>
        <taxon>Streptophyta</taxon>
        <taxon>Embryophyta</taxon>
        <taxon>Tracheophyta</taxon>
        <taxon>Spermatophyta</taxon>
        <taxon>Magnoliopsida</taxon>
        <taxon>eudicotyledons</taxon>
        <taxon>Gunneridae</taxon>
        <taxon>Pentapetalae</taxon>
        <taxon>rosids</taxon>
        <taxon>fabids</taxon>
        <taxon>Fabales</taxon>
        <taxon>Fabaceae</taxon>
        <taxon>Papilionoideae</taxon>
        <taxon>50 kb inversion clade</taxon>
        <taxon>NPAAA clade</taxon>
        <taxon>Hologalegina</taxon>
        <taxon>robinioid clade</taxon>
        <taxon>Loteae</taxon>
        <taxon>Lotus</taxon>
    </lineage>
</organism>
<name>I3SNE4_LOTJA</name>
<evidence type="ECO:0000256" key="1">
    <source>
        <dbReference type="SAM" id="MobiDB-lite"/>
    </source>
</evidence>